<accession>A0A381Q3C3</accession>
<feature type="compositionally biased region" description="Acidic residues" evidence="8">
    <location>
        <begin position="79"/>
        <end position="88"/>
    </location>
</feature>
<evidence type="ECO:0000256" key="4">
    <source>
        <dbReference type="ARBA" id="ARBA00022927"/>
    </source>
</evidence>
<evidence type="ECO:0000313" key="9">
    <source>
        <dbReference type="EMBL" id="SUZ73394.1"/>
    </source>
</evidence>
<evidence type="ECO:0000256" key="2">
    <source>
        <dbReference type="ARBA" id="ARBA00022448"/>
    </source>
</evidence>
<keyword evidence="4" id="KW-0653">Protein transport</keyword>
<name>A0A381Q3C3_9ZZZZ</name>
<evidence type="ECO:0000256" key="8">
    <source>
        <dbReference type="SAM" id="MobiDB-lite"/>
    </source>
</evidence>
<gene>
    <name evidence="9" type="ORF">METZ01_LOCUS26248</name>
</gene>
<feature type="region of interest" description="Disordered" evidence="8">
    <location>
        <begin position="63"/>
        <end position="88"/>
    </location>
</feature>
<evidence type="ECO:0000256" key="7">
    <source>
        <dbReference type="ARBA" id="ARBA00023136"/>
    </source>
</evidence>
<dbReference type="PRINTS" id="PR01506">
    <property type="entry name" value="TATBPROTEIN"/>
</dbReference>
<keyword evidence="7" id="KW-0472">Membrane</keyword>
<dbReference type="Gene3D" id="1.20.5.3310">
    <property type="match status" value="1"/>
</dbReference>
<dbReference type="GO" id="GO:0015031">
    <property type="term" value="P:protein transport"/>
    <property type="evidence" value="ECO:0007669"/>
    <property type="project" value="UniProtKB-KW"/>
</dbReference>
<dbReference type="EMBL" id="UINC01001178">
    <property type="protein sequence ID" value="SUZ73394.1"/>
    <property type="molecule type" value="Genomic_DNA"/>
</dbReference>
<protein>
    <recommendedName>
        <fullName evidence="10">Twin-arginine translocase subunit TatB</fullName>
    </recommendedName>
</protein>
<sequence>MGNIGGGEILVILLLGLVVLGPGRLAVVARQFGRVIREVRRVATGFQEEFRDLVEDPSLEAMARERGHRLTGSSSPESATDEAEEAGG</sequence>
<keyword evidence="3" id="KW-0812">Transmembrane</keyword>
<keyword evidence="5" id="KW-1133">Transmembrane helix</keyword>
<keyword evidence="6" id="KW-0811">Translocation</keyword>
<dbReference type="AlphaFoldDB" id="A0A381Q3C3"/>
<evidence type="ECO:0000256" key="6">
    <source>
        <dbReference type="ARBA" id="ARBA00023010"/>
    </source>
</evidence>
<reference evidence="9" key="1">
    <citation type="submission" date="2018-05" db="EMBL/GenBank/DDBJ databases">
        <authorList>
            <person name="Lanie J.A."/>
            <person name="Ng W.-L."/>
            <person name="Kazmierczak K.M."/>
            <person name="Andrzejewski T.M."/>
            <person name="Davidsen T.M."/>
            <person name="Wayne K.J."/>
            <person name="Tettelin H."/>
            <person name="Glass J.I."/>
            <person name="Rusch D."/>
            <person name="Podicherti R."/>
            <person name="Tsui H.-C.T."/>
            <person name="Winkler M.E."/>
        </authorList>
    </citation>
    <scope>NUCLEOTIDE SEQUENCE</scope>
</reference>
<evidence type="ECO:0008006" key="10">
    <source>
        <dbReference type="Google" id="ProtNLM"/>
    </source>
</evidence>
<keyword evidence="2" id="KW-0813">Transport</keyword>
<evidence type="ECO:0000256" key="5">
    <source>
        <dbReference type="ARBA" id="ARBA00022989"/>
    </source>
</evidence>
<evidence type="ECO:0000256" key="3">
    <source>
        <dbReference type="ARBA" id="ARBA00022692"/>
    </source>
</evidence>
<organism evidence="9">
    <name type="scientific">marine metagenome</name>
    <dbReference type="NCBI Taxonomy" id="408172"/>
    <lineage>
        <taxon>unclassified sequences</taxon>
        <taxon>metagenomes</taxon>
        <taxon>ecological metagenomes</taxon>
    </lineage>
</organism>
<comment type="subcellular location">
    <subcellularLocation>
        <location evidence="1">Membrane</location>
        <topology evidence="1">Single-pass membrane protein</topology>
    </subcellularLocation>
</comment>
<dbReference type="InterPro" id="IPR003369">
    <property type="entry name" value="TatA/B/E"/>
</dbReference>
<dbReference type="GO" id="GO:0016020">
    <property type="term" value="C:membrane"/>
    <property type="evidence" value="ECO:0007669"/>
    <property type="project" value="UniProtKB-ARBA"/>
</dbReference>
<proteinExistence type="predicted"/>
<evidence type="ECO:0000256" key="1">
    <source>
        <dbReference type="ARBA" id="ARBA00004167"/>
    </source>
</evidence>
<dbReference type="Pfam" id="PF02416">
    <property type="entry name" value="TatA_B_E"/>
    <property type="match status" value="1"/>
</dbReference>